<name>A0ABW2ICB0_9BURK</name>
<comment type="caution">
    <text evidence="2">The sequence shown here is derived from an EMBL/GenBank/DDBJ whole genome shotgun (WGS) entry which is preliminary data.</text>
</comment>
<protein>
    <submittedName>
        <fullName evidence="2">Biotin-independent malonate decarboxylase subunit gamma</fullName>
    </submittedName>
</protein>
<accession>A0ABW2ICB0</accession>
<keyword evidence="3" id="KW-1185">Reference proteome</keyword>
<reference evidence="3" key="1">
    <citation type="journal article" date="2019" name="Int. J. Syst. Evol. Microbiol.">
        <title>The Global Catalogue of Microorganisms (GCM) 10K type strain sequencing project: providing services to taxonomists for standard genome sequencing and annotation.</title>
        <authorList>
            <consortium name="The Broad Institute Genomics Platform"/>
            <consortium name="The Broad Institute Genome Sequencing Center for Infectious Disease"/>
            <person name="Wu L."/>
            <person name="Ma J."/>
        </authorList>
    </citation>
    <scope>NUCLEOTIDE SEQUENCE [LARGE SCALE GENOMIC DNA]</scope>
    <source>
        <strain evidence="3">KACC 12508</strain>
    </source>
</reference>
<proteinExistence type="predicted"/>
<evidence type="ECO:0000313" key="3">
    <source>
        <dbReference type="Proteomes" id="UP001596542"/>
    </source>
</evidence>
<dbReference type="Pfam" id="PF06833">
    <property type="entry name" value="MdcE"/>
    <property type="match status" value="1"/>
</dbReference>
<dbReference type="EMBL" id="JBHTBU010000002">
    <property type="protein sequence ID" value="MFC7288660.1"/>
    <property type="molecule type" value="Genomic_DNA"/>
</dbReference>
<dbReference type="Gene3D" id="3.90.226.10">
    <property type="entry name" value="2-enoyl-CoA Hydratase, Chain A, domain 1"/>
    <property type="match status" value="1"/>
</dbReference>
<sequence>MLEWKELCDQLFPQGHTVKADGQVVTGQGRVGDETVAVVGTRDHAAIGVDIALQLSEAVIDIMNRQPGVPILMLVDTQGQQLSRRDELLGNSPFLAHLAKCFAVARTRGHQLLSVVYSEAVSGGFLSLGMIADETYAVPGAQIRVMALPAMSRITKLPLEELEALCRTSPILGPGAHNFVALGAVEEIWEGPLDQCLLAALAKKNNLDKRRELGASRGGRTGAARIAQLVREH</sequence>
<evidence type="ECO:0000313" key="2">
    <source>
        <dbReference type="EMBL" id="MFC7288660.1"/>
    </source>
</evidence>
<feature type="domain" description="CoA carboxyltransferase C-terminal" evidence="1">
    <location>
        <begin position="1"/>
        <end position="212"/>
    </location>
</feature>
<organism evidence="2 3">
    <name type="scientific">Herminiimonas glaciei</name>
    <dbReference type="NCBI Taxonomy" id="523788"/>
    <lineage>
        <taxon>Bacteria</taxon>
        <taxon>Pseudomonadati</taxon>
        <taxon>Pseudomonadota</taxon>
        <taxon>Betaproteobacteria</taxon>
        <taxon>Burkholderiales</taxon>
        <taxon>Oxalobacteraceae</taxon>
        <taxon>Herminiimonas</taxon>
    </lineage>
</organism>
<gene>
    <name evidence="2" type="ORF">ACFQPC_11480</name>
</gene>
<dbReference type="RefSeq" id="WP_382272045.1">
    <property type="nucleotide sequence ID" value="NZ_JBHTBU010000002.1"/>
</dbReference>
<dbReference type="SUPFAM" id="SSF52096">
    <property type="entry name" value="ClpP/crotonase"/>
    <property type="match status" value="1"/>
</dbReference>
<evidence type="ECO:0000259" key="1">
    <source>
        <dbReference type="PROSITE" id="PS50989"/>
    </source>
</evidence>
<dbReference type="Proteomes" id="UP001596542">
    <property type="component" value="Unassembled WGS sequence"/>
</dbReference>
<dbReference type="InterPro" id="IPR011763">
    <property type="entry name" value="COA_CT_C"/>
</dbReference>
<dbReference type="InterPro" id="IPR029045">
    <property type="entry name" value="ClpP/crotonase-like_dom_sf"/>
</dbReference>
<dbReference type="PROSITE" id="PS50989">
    <property type="entry name" value="COA_CT_CTER"/>
    <property type="match status" value="1"/>
</dbReference>